<evidence type="ECO:0000313" key="2">
    <source>
        <dbReference type="EMBL" id="TXE06106.1"/>
    </source>
</evidence>
<evidence type="ECO:0000313" key="3">
    <source>
        <dbReference type="Proteomes" id="UP000321790"/>
    </source>
</evidence>
<sequence length="188" mass="20987">MKTTIYFRLLIITLFACSCSSNDDSNNEPNQTNSFNINGTNYELENAYIIKTELNNNTIYAIALTKGEVLTMGNGQNETTYSNDFSHSFSFGFQYNNGILSELPIGTYEYDGNGVFNSTNIKNQYVMENNLAVSYNNVFNQSDIVANEGRIIIAKLSDGNYNFNFNFVTALGQINGSYTGSTTEFVLQ</sequence>
<evidence type="ECO:0008006" key="4">
    <source>
        <dbReference type="Google" id="ProtNLM"/>
    </source>
</evidence>
<reference evidence="3" key="1">
    <citation type="submission" date="2019-08" db="EMBL/GenBank/DDBJ databases">
        <title>Seonamhaeicola sediminis sp. nov., isolated from marine sediment.</title>
        <authorList>
            <person name="Cao W.R."/>
        </authorList>
    </citation>
    <scope>NUCLEOTIDE SEQUENCE [LARGE SCALE GENOMIC DNA]</scope>
    <source>
        <strain evidence="3">Gy8</strain>
    </source>
</reference>
<proteinExistence type="predicted"/>
<protein>
    <recommendedName>
        <fullName evidence="4">DUF4251 domain-containing protein</fullName>
    </recommendedName>
</protein>
<evidence type="ECO:0000256" key="1">
    <source>
        <dbReference type="SAM" id="SignalP"/>
    </source>
</evidence>
<keyword evidence="3" id="KW-1185">Reference proteome</keyword>
<dbReference type="AlphaFoldDB" id="A0A5C7ABV1"/>
<name>A0A5C7ABV1_9FLAO</name>
<keyword evidence="1" id="KW-0732">Signal</keyword>
<dbReference type="EMBL" id="VOSC01000033">
    <property type="protein sequence ID" value="TXE06106.1"/>
    <property type="molecule type" value="Genomic_DNA"/>
</dbReference>
<organism evidence="2 3">
    <name type="scientific">Seonamhaeicola algicola</name>
    <dbReference type="NCBI Taxonomy" id="1719036"/>
    <lineage>
        <taxon>Bacteria</taxon>
        <taxon>Pseudomonadati</taxon>
        <taxon>Bacteroidota</taxon>
        <taxon>Flavobacteriia</taxon>
        <taxon>Flavobacteriales</taxon>
        <taxon>Flavobacteriaceae</taxon>
    </lineage>
</organism>
<gene>
    <name evidence="2" type="ORF">FUA26_14085</name>
</gene>
<dbReference type="RefSeq" id="WP_186826923.1">
    <property type="nucleotide sequence ID" value="NZ_VOSC01000033.1"/>
</dbReference>
<dbReference type="Proteomes" id="UP000321790">
    <property type="component" value="Unassembled WGS sequence"/>
</dbReference>
<accession>A0A5C7ABV1</accession>
<comment type="caution">
    <text evidence="2">The sequence shown here is derived from an EMBL/GenBank/DDBJ whole genome shotgun (WGS) entry which is preliminary data.</text>
</comment>
<dbReference type="PROSITE" id="PS51257">
    <property type="entry name" value="PROKAR_LIPOPROTEIN"/>
    <property type="match status" value="1"/>
</dbReference>
<feature type="chain" id="PRO_5022746329" description="DUF4251 domain-containing protein" evidence="1">
    <location>
        <begin position="24"/>
        <end position="188"/>
    </location>
</feature>
<feature type="signal peptide" evidence="1">
    <location>
        <begin position="1"/>
        <end position="23"/>
    </location>
</feature>